<dbReference type="Gene3D" id="3.40.50.2300">
    <property type="match status" value="1"/>
</dbReference>
<dbReference type="RefSeq" id="WP_013781082.1">
    <property type="nucleotide sequence ID" value="NC_015520.1"/>
</dbReference>
<feature type="modified residue" description="4-aspartylphosphate" evidence="16">
    <location>
        <position position="57"/>
    </location>
</feature>
<keyword evidence="5 16" id="KW-0597">Phosphoprotein</keyword>
<dbReference type="SMART" id="SM00448">
    <property type="entry name" value="REC"/>
    <property type="match status" value="1"/>
</dbReference>
<keyword evidence="12 14" id="KW-0804">Transcription</keyword>
<dbReference type="GO" id="GO:0000976">
    <property type="term" value="F:transcription cis-regulatory region binding"/>
    <property type="evidence" value="ECO:0007669"/>
    <property type="project" value="TreeGrafter"/>
</dbReference>
<dbReference type="PIRSF" id="PIRSF002937">
    <property type="entry name" value="Res_reg_Spo0A"/>
    <property type="match status" value="1"/>
</dbReference>
<evidence type="ECO:0000256" key="13">
    <source>
        <dbReference type="ARBA" id="ARBA00024867"/>
    </source>
</evidence>
<dbReference type="eggNOG" id="COG0745">
    <property type="taxonomic scope" value="Bacteria"/>
</dbReference>
<gene>
    <name evidence="18" type="ordered locus">Mahau_1461</name>
</gene>
<dbReference type="InterPro" id="IPR001789">
    <property type="entry name" value="Sig_transdc_resp-reg_receiver"/>
</dbReference>
<evidence type="ECO:0000256" key="1">
    <source>
        <dbReference type="ARBA" id="ARBA00004496"/>
    </source>
</evidence>
<feature type="binding site" evidence="15">
    <location>
        <position position="12"/>
    </location>
    <ligand>
        <name>Ca(2+)</name>
        <dbReference type="ChEBI" id="CHEBI:29108"/>
    </ligand>
</feature>
<feature type="binding site" evidence="15">
    <location>
        <position position="57"/>
    </location>
    <ligand>
        <name>Ca(2+)</name>
        <dbReference type="ChEBI" id="CHEBI:29108"/>
    </ligand>
</feature>
<reference evidence="19" key="1">
    <citation type="submission" date="2010-11" db="EMBL/GenBank/DDBJ databases">
        <title>The complete genome of Mahella australiensis DSM 15567.</title>
        <authorList>
            <consortium name="US DOE Joint Genome Institute (JGI-PGF)"/>
            <person name="Lucas S."/>
            <person name="Copeland A."/>
            <person name="Lapidus A."/>
            <person name="Bruce D."/>
            <person name="Goodwin L."/>
            <person name="Pitluck S."/>
            <person name="Kyrpides N."/>
            <person name="Mavromatis K."/>
            <person name="Pagani I."/>
            <person name="Ivanova N."/>
            <person name="Teshima H."/>
            <person name="Brettin T."/>
            <person name="Detter J.C."/>
            <person name="Han C."/>
            <person name="Tapia R."/>
            <person name="Land M."/>
            <person name="Hauser L."/>
            <person name="Markowitz V."/>
            <person name="Cheng J.-F."/>
            <person name="Hugenholtz P."/>
            <person name="Woyke T."/>
            <person name="Wu D."/>
            <person name="Spring S."/>
            <person name="Pukall R."/>
            <person name="Steenblock K."/>
            <person name="Schneider S."/>
            <person name="Klenk H.-P."/>
            <person name="Eisen J.A."/>
        </authorList>
    </citation>
    <scope>NUCLEOTIDE SEQUENCE [LARGE SCALE GENOMIC DNA]</scope>
    <source>
        <strain evidence="19">DSM 15567 / CIP 107919 / 50-1 BON</strain>
    </source>
</reference>
<keyword evidence="4 14" id="KW-0678">Repressor</keyword>
<evidence type="ECO:0000256" key="16">
    <source>
        <dbReference type="PROSITE-ProRule" id="PRU00169"/>
    </source>
</evidence>
<keyword evidence="7 14" id="KW-0749">Sporulation</keyword>
<evidence type="ECO:0000259" key="17">
    <source>
        <dbReference type="PROSITE" id="PS50110"/>
    </source>
</evidence>
<feature type="domain" description="Response regulatory" evidence="17">
    <location>
        <begin position="6"/>
        <end position="124"/>
    </location>
</feature>
<dbReference type="GO" id="GO:0005829">
    <property type="term" value="C:cytosol"/>
    <property type="evidence" value="ECO:0007669"/>
    <property type="project" value="TreeGrafter"/>
</dbReference>
<evidence type="ECO:0000256" key="12">
    <source>
        <dbReference type="ARBA" id="ARBA00023163"/>
    </source>
</evidence>
<accession>F3ZXY3</accession>
<dbReference type="InterPro" id="IPR014879">
    <property type="entry name" value="Spo0A_C"/>
</dbReference>
<dbReference type="GO" id="GO:0042173">
    <property type="term" value="P:regulation of sporulation resulting in formation of a cellular spore"/>
    <property type="evidence" value="ECO:0007669"/>
    <property type="project" value="InterPro"/>
</dbReference>
<keyword evidence="11 14" id="KW-0010">Activator</keyword>
<evidence type="ECO:0000256" key="10">
    <source>
        <dbReference type="ARBA" id="ARBA00023125"/>
    </source>
</evidence>
<dbReference type="Pfam" id="PF00072">
    <property type="entry name" value="Response_reg"/>
    <property type="match status" value="1"/>
</dbReference>
<organism evidence="18 19">
    <name type="scientific">Mahella australiensis (strain DSM 15567 / CIP 107919 / 50-1 BON)</name>
    <dbReference type="NCBI Taxonomy" id="697281"/>
    <lineage>
        <taxon>Bacteria</taxon>
        <taxon>Bacillati</taxon>
        <taxon>Bacillota</taxon>
        <taxon>Clostridia</taxon>
        <taxon>Thermoanaerobacterales</taxon>
        <taxon>Thermoanaerobacterales Family IV. Incertae Sedis</taxon>
        <taxon>Mahella</taxon>
    </lineage>
</organism>
<dbReference type="OrthoDB" id="9793299at2"/>
<keyword evidence="3 14" id="KW-0963">Cytoplasm</keyword>
<comment type="function">
    <text evidence="13 14">May play the central regulatory role in sporulation. It may be an element of the effector pathway responsible for the activation of sporulation genes in response to nutritional stress. Spo0A may act in concert with spo0H (a sigma factor) to control the expression of some genes that are critical to the sporulation process.</text>
</comment>
<dbReference type="InterPro" id="IPR036388">
    <property type="entry name" value="WH-like_DNA-bd_sf"/>
</dbReference>
<dbReference type="CDD" id="cd17561">
    <property type="entry name" value="REC_Spo0A"/>
    <property type="match status" value="1"/>
</dbReference>
<dbReference type="InterPro" id="IPR012052">
    <property type="entry name" value="Spore_0_A"/>
</dbReference>
<dbReference type="GO" id="GO:0051606">
    <property type="term" value="P:detection of stimulus"/>
    <property type="evidence" value="ECO:0007669"/>
    <property type="project" value="UniProtKB-UniRule"/>
</dbReference>
<evidence type="ECO:0000256" key="11">
    <source>
        <dbReference type="ARBA" id="ARBA00023159"/>
    </source>
</evidence>
<evidence type="ECO:0000256" key="8">
    <source>
        <dbReference type="ARBA" id="ARBA00023012"/>
    </source>
</evidence>
<keyword evidence="19" id="KW-1185">Reference proteome</keyword>
<sequence length="273" mass="30891">MEDKIRVLLADDNKDFCDILAEYLNKQEDMEVVGIAYDGMEAIDLAARTDPNLMVLDIIMPHLDGLGVLERLNASDMEHMPKIIMLSAVGQDRITQKAIALGADYYIVKPFDIAMFLKRIREIFTEKNDDTYAKKPVLTSSFISRGDAVMRTDVSLENKITDLMHELGIPAHIKGYQFLREAITMVVSDMGLLSKITKQLYPTIAEKYNTTPSRVERAIRHAIEVAWSRGKPETLNKMFGYTIQVDKGKPTNGEFIAMIADKLRLDSKMIKLT</sequence>
<keyword evidence="14 15" id="KW-0479">Metal-binding</keyword>
<evidence type="ECO:0000256" key="2">
    <source>
        <dbReference type="ARBA" id="ARBA00018672"/>
    </source>
</evidence>
<keyword evidence="8 14" id="KW-0902">Two-component regulatory system</keyword>
<evidence type="ECO:0000313" key="18">
    <source>
        <dbReference type="EMBL" id="AEE96653.1"/>
    </source>
</evidence>
<keyword evidence="6 14" id="KW-0106">Calcium</keyword>
<keyword evidence="10 14" id="KW-0238">DNA-binding</keyword>
<dbReference type="KEGG" id="mas:Mahau_1461"/>
<reference evidence="18 19" key="2">
    <citation type="journal article" date="2011" name="Stand. Genomic Sci.">
        <title>Complete genome sequence of Mahella australiensis type strain (50-1 BON).</title>
        <authorList>
            <person name="Sikorski J."/>
            <person name="Teshima H."/>
            <person name="Nolan M."/>
            <person name="Lucas S."/>
            <person name="Hammon N."/>
            <person name="Deshpande S."/>
            <person name="Cheng J.F."/>
            <person name="Pitluck S."/>
            <person name="Liolios K."/>
            <person name="Pagani I."/>
            <person name="Ivanova N."/>
            <person name="Huntemann M."/>
            <person name="Mavromatis K."/>
            <person name="Ovchinikova G."/>
            <person name="Pati A."/>
            <person name="Tapia R."/>
            <person name="Han C."/>
            <person name="Goodwin L."/>
            <person name="Chen A."/>
            <person name="Palaniappan K."/>
            <person name="Land M."/>
            <person name="Hauser L."/>
            <person name="Ngatchou-Djao O.D."/>
            <person name="Rohde M."/>
            <person name="Pukall R."/>
            <person name="Spring S."/>
            <person name="Abt B."/>
            <person name="Goker M."/>
            <person name="Detter J.C."/>
            <person name="Woyke T."/>
            <person name="Bristow J."/>
            <person name="Markowitz V."/>
            <person name="Hugenholtz P."/>
            <person name="Eisen J.A."/>
            <person name="Kyrpides N.C."/>
            <person name="Klenk H.P."/>
            <person name="Lapidus A."/>
        </authorList>
    </citation>
    <scope>NUCLEOTIDE SEQUENCE [LARGE SCALE GENOMIC DNA]</scope>
    <source>
        <strain evidence="19">DSM 15567 / CIP 107919 / 50-1 BON</strain>
    </source>
</reference>
<dbReference type="EMBL" id="CP002360">
    <property type="protein sequence ID" value="AEE96653.1"/>
    <property type="molecule type" value="Genomic_DNA"/>
</dbReference>
<dbReference type="Gene3D" id="1.10.10.10">
    <property type="entry name" value="Winged helix-like DNA-binding domain superfamily/Winged helix DNA-binding domain"/>
    <property type="match status" value="1"/>
</dbReference>
<dbReference type="STRING" id="697281.Mahau_1461"/>
<comment type="cofactor">
    <cofactor evidence="14 15">
        <name>Ca(2+)</name>
        <dbReference type="ChEBI" id="CHEBI:29108"/>
    </cofactor>
    <text evidence="14 15">Binds 1 Ca(2+) ion per subunit.</text>
</comment>
<dbReference type="GO" id="GO:0003700">
    <property type="term" value="F:DNA-binding transcription factor activity"/>
    <property type="evidence" value="ECO:0007669"/>
    <property type="project" value="InterPro"/>
</dbReference>
<dbReference type="GO" id="GO:0030435">
    <property type="term" value="P:sporulation resulting in formation of a cellular spore"/>
    <property type="evidence" value="ECO:0007669"/>
    <property type="project" value="UniProtKB-UniRule"/>
</dbReference>
<evidence type="ECO:0000256" key="14">
    <source>
        <dbReference type="PIRNR" id="PIRNR002937"/>
    </source>
</evidence>
<dbReference type="GO" id="GO:0000156">
    <property type="term" value="F:phosphorelay response regulator activity"/>
    <property type="evidence" value="ECO:0007669"/>
    <property type="project" value="TreeGrafter"/>
</dbReference>
<evidence type="ECO:0000256" key="3">
    <source>
        <dbReference type="ARBA" id="ARBA00022490"/>
    </source>
</evidence>
<dbReference type="InterPro" id="IPR016032">
    <property type="entry name" value="Sig_transdc_resp-reg_C-effctor"/>
</dbReference>
<dbReference type="HOGENOM" id="CLU_072509_0_0_9"/>
<comment type="subcellular location">
    <subcellularLocation>
        <location evidence="1 14">Cytoplasm</location>
    </subcellularLocation>
</comment>
<name>F3ZXY3_MAHA5</name>
<evidence type="ECO:0000256" key="6">
    <source>
        <dbReference type="ARBA" id="ARBA00022837"/>
    </source>
</evidence>
<dbReference type="GO" id="GO:0005509">
    <property type="term" value="F:calcium ion binding"/>
    <property type="evidence" value="ECO:0007669"/>
    <property type="project" value="UniProtKB-UniRule"/>
</dbReference>
<dbReference type="PROSITE" id="PS50110">
    <property type="entry name" value="RESPONSE_REGULATORY"/>
    <property type="match status" value="1"/>
</dbReference>
<evidence type="ECO:0000256" key="7">
    <source>
        <dbReference type="ARBA" id="ARBA00022969"/>
    </source>
</evidence>
<evidence type="ECO:0000256" key="9">
    <source>
        <dbReference type="ARBA" id="ARBA00023015"/>
    </source>
</evidence>
<dbReference type="PANTHER" id="PTHR48111:SF1">
    <property type="entry name" value="TWO-COMPONENT RESPONSE REGULATOR ORR33"/>
    <property type="match status" value="1"/>
</dbReference>
<dbReference type="InterPro" id="IPR011006">
    <property type="entry name" value="CheY-like_superfamily"/>
</dbReference>
<dbReference type="AlphaFoldDB" id="F3ZXY3"/>
<proteinExistence type="predicted"/>
<evidence type="ECO:0000256" key="5">
    <source>
        <dbReference type="ARBA" id="ARBA00022553"/>
    </source>
</evidence>
<dbReference type="SUPFAM" id="SSF52172">
    <property type="entry name" value="CheY-like"/>
    <property type="match status" value="1"/>
</dbReference>
<dbReference type="InterPro" id="IPR039420">
    <property type="entry name" value="WalR-like"/>
</dbReference>
<feature type="binding site" evidence="15">
    <location>
        <position position="11"/>
    </location>
    <ligand>
        <name>Ca(2+)</name>
        <dbReference type="ChEBI" id="CHEBI:29108"/>
    </ligand>
</feature>
<evidence type="ECO:0000313" key="19">
    <source>
        <dbReference type="Proteomes" id="UP000008457"/>
    </source>
</evidence>
<protein>
    <recommendedName>
        <fullName evidence="2 14">Stage 0 sporulation protein A homolog</fullName>
    </recommendedName>
</protein>
<dbReference type="GO" id="GO:0032993">
    <property type="term" value="C:protein-DNA complex"/>
    <property type="evidence" value="ECO:0007669"/>
    <property type="project" value="TreeGrafter"/>
</dbReference>
<keyword evidence="9 14" id="KW-0805">Transcription regulation</keyword>
<evidence type="ECO:0000256" key="15">
    <source>
        <dbReference type="PIRSR" id="PIRSR002937-1"/>
    </source>
</evidence>
<dbReference type="Pfam" id="PF08769">
    <property type="entry name" value="Spo0A_C"/>
    <property type="match status" value="1"/>
</dbReference>
<dbReference type="Proteomes" id="UP000008457">
    <property type="component" value="Chromosome"/>
</dbReference>
<dbReference type="NCBIfam" id="TIGR02875">
    <property type="entry name" value="spore_0_A"/>
    <property type="match status" value="1"/>
</dbReference>
<dbReference type="SUPFAM" id="SSF46894">
    <property type="entry name" value="C-terminal effector domain of the bipartite response regulators"/>
    <property type="match status" value="1"/>
</dbReference>
<evidence type="ECO:0000256" key="4">
    <source>
        <dbReference type="ARBA" id="ARBA00022491"/>
    </source>
</evidence>
<dbReference type="PANTHER" id="PTHR48111">
    <property type="entry name" value="REGULATOR OF RPOS"/>
    <property type="match status" value="1"/>
</dbReference>